<dbReference type="Proteomes" id="UP001354931">
    <property type="component" value="Unassembled WGS sequence"/>
</dbReference>
<feature type="region of interest" description="Disordered" evidence="1">
    <location>
        <begin position="325"/>
        <end position="391"/>
    </location>
</feature>
<dbReference type="RefSeq" id="WP_326013698.1">
    <property type="nucleotide sequence ID" value="NZ_JAOZYC010000001.1"/>
</dbReference>
<feature type="region of interest" description="Disordered" evidence="1">
    <location>
        <begin position="124"/>
        <end position="191"/>
    </location>
</feature>
<keyword evidence="2" id="KW-0472">Membrane</keyword>
<evidence type="ECO:0008006" key="6">
    <source>
        <dbReference type="Google" id="ProtNLM"/>
    </source>
</evidence>
<accession>A0ABU6EWZ0</accession>
<reference evidence="4 5" key="1">
    <citation type="submission" date="2022-10" db="EMBL/GenBank/DDBJ databases">
        <authorList>
            <person name="Xie J."/>
            <person name="Shen N."/>
        </authorList>
    </citation>
    <scope>NUCLEOTIDE SEQUENCE [LARGE SCALE GENOMIC DNA]</scope>
    <source>
        <strain evidence="4 5">YIM65594</strain>
    </source>
</reference>
<evidence type="ECO:0000256" key="2">
    <source>
        <dbReference type="SAM" id="Phobius"/>
    </source>
</evidence>
<gene>
    <name evidence="4" type="ORF">OKJ99_01135</name>
</gene>
<keyword evidence="2" id="KW-1133">Transmembrane helix</keyword>
<organism evidence="4 5">
    <name type="scientific">Streptomyces endophyticus</name>
    <dbReference type="NCBI Taxonomy" id="714166"/>
    <lineage>
        <taxon>Bacteria</taxon>
        <taxon>Bacillati</taxon>
        <taxon>Actinomycetota</taxon>
        <taxon>Actinomycetes</taxon>
        <taxon>Kitasatosporales</taxon>
        <taxon>Streptomycetaceae</taxon>
        <taxon>Streptomyces</taxon>
    </lineage>
</organism>
<evidence type="ECO:0000256" key="3">
    <source>
        <dbReference type="SAM" id="SignalP"/>
    </source>
</evidence>
<feature type="compositionally biased region" description="Low complexity" evidence="1">
    <location>
        <begin position="167"/>
        <end position="178"/>
    </location>
</feature>
<keyword evidence="2" id="KW-0812">Transmembrane</keyword>
<keyword evidence="5" id="KW-1185">Reference proteome</keyword>
<evidence type="ECO:0000313" key="4">
    <source>
        <dbReference type="EMBL" id="MEB8336124.1"/>
    </source>
</evidence>
<name>A0ABU6EWZ0_9ACTN</name>
<evidence type="ECO:0000313" key="5">
    <source>
        <dbReference type="Proteomes" id="UP001354931"/>
    </source>
</evidence>
<evidence type="ECO:0000256" key="1">
    <source>
        <dbReference type="SAM" id="MobiDB-lite"/>
    </source>
</evidence>
<keyword evidence="3" id="KW-0732">Signal</keyword>
<sequence>MSVRGSHAVPRRTRALCGAGTAALLVLLPTAAGPAGAAEPEAAEGEDCPVTAMAQGVQVTVSASNDTLLSAPAGAGIPVAKSCVNYSVGESSGWASSPYPGETVISAPALIGSQTGQKFPDYPLYATSKYPSEDSAKAGQDPHTMRAHSTKTSTEAEARTVLGQDGTGASTKTTAGSSVDPDALTGKAEASADTRPWSVNGVLDIGRILSSASAGVDRSGKVARDSELTIGRTEIAGQGVEITPDGLKVAGQALKLPGGGGADPAEALTQALAKAGVKIRYLDEKRTKHGIVSAGLEVRARQQDTASGSVYTVTYVFGRASADAGRVEAPPGSGAMPPAPAPQAPSGTGGGGAAAPAPAGGGGADTPKTPSDGGGSSPGPTDTRPVQLATNPTDMGVTGLYIVLAFGAVATFAAGTLLRLLGVKTRWTS</sequence>
<proteinExistence type="predicted"/>
<dbReference type="EMBL" id="JAOZYC010000001">
    <property type="protein sequence ID" value="MEB8336124.1"/>
    <property type="molecule type" value="Genomic_DNA"/>
</dbReference>
<feature type="chain" id="PRO_5045254460" description="DUF3068 domain-containing protein" evidence="3">
    <location>
        <begin position="38"/>
        <end position="429"/>
    </location>
</feature>
<feature type="transmembrane region" description="Helical" evidence="2">
    <location>
        <begin position="400"/>
        <end position="421"/>
    </location>
</feature>
<feature type="signal peptide" evidence="3">
    <location>
        <begin position="1"/>
        <end position="37"/>
    </location>
</feature>
<feature type="compositionally biased region" description="Gly residues" evidence="1">
    <location>
        <begin position="347"/>
        <end position="364"/>
    </location>
</feature>
<protein>
    <recommendedName>
        <fullName evidence="6">DUF3068 domain-containing protein</fullName>
    </recommendedName>
</protein>
<comment type="caution">
    <text evidence="4">The sequence shown here is derived from an EMBL/GenBank/DDBJ whole genome shotgun (WGS) entry which is preliminary data.</text>
</comment>